<gene>
    <name evidence="3" type="ORF">CP500_004125</name>
</gene>
<accession>A0A2G4F4M4</accession>
<dbReference type="InterPro" id="IPR001509">
    <property type="entry name" value="Epimerase_deHydtase"/>
</dbReference>
<dbReference type="Proteomes" id="UP000226442">
    <property type="component" value="Unassembled WGS sequence"/>
</dbReference>
<name>A0A2G4F4M4_9CYAN</name>
<dbReference type="Gene3D" id="3.40.50.720">
    <property type="entry name" value="NAD(P)-binding Rossmann-like Domain"/>
    <property type="match status" value="1"/>
</dbReference>
<dbReference type="OrthoDB" id="9811743at2"/>
<evidence type="ECO:0000313" key="4">
    <source>
        <dbReference type="Proteomes" id="UP000226442"/>
    </source>
</evidence>
<organism evidence="3 4">
    <name type="scientific">Tychonema bourrellyi FEM_GT703</name>
    <dbReference type="NCBI Taxonomy" id="2040638"/>
    <lineage>
        <taxon>Bacteria</taxon>
        <taxon>Bacillati</taxon>
        <taxon>Cyanobacteriota</taxon>
        <taxon>Cyanophyceae</taxon>
        <taxon>Oscillatoriophycideae</taxon>
        <taxon>Oscillatoriales</taxon>
        <taxon>Microcoleaceae</taxon>
        <taxon>Tychonema</taxon>
    </lineage>
</organism>
<dbReference type="SUPFAM" id="SSF51735">
    <property type="entry name" value="NAD(P)-binding Rossmann-fold domains"/>
    <property type="match status" value="1"/>
</dbReference>
<dbReference type="PANTHER" id="PTHR43000">
    <property type="entry name" value="DTDP-D-GLUCOSE 4,6-DEHYDRATASE-RELATED"/>
    <property type="match status" value="1"/>
</dbReference>
<proteinExistence type="inferred from homology"/>
<evidence type="ECO:0000259" key="2">
    <source>
        <dbReference type="Pfam" id="PF01370"/>
    </source>
</evidence>
<dbReference type="Pfam" id="PF01370">
    <property type="entry name" value="Epimerase"/>
    <property type="match status" value="1"/>
</dbReference>
<comment type="similarity">
    <text evidence="1">Belongs to the NAD(P)-dependent epimerase/dehydratase family.</text>
</comment>
<comment type="caution">
    <text evidence="3">The sequence shown here is derived from an EMBL/GenBank/DDBJ whole genome shotgun (WGS) entry which is preliminary data.</text>
</comment>
<dbReference type="RefSeq" id="WP_096828565.1">
    <property type="nucleotide sequence ID" value="NZ_NXIB02000014.1"/>
</dbReference>
<evidence type="ECO:0000256" key="1">
    <source>
        <dbReference type="ARBA" id="ARBA00007637"/>
    </source>
</evidence>
<keyword evidence="4" id="KW-1185">Reference proteome</keyword>
<dbReference type="AlphaFoldDB" id="A0A2G4F4M4"/>
<evidence type="ECO:0000313" key="3">
    <source>
        <dbReference type="EMBL" id="PHX56688.1"/>
    </source>
</evidence>
<reference evidence="3" key="1">
    <citation type="submission" date="2017-10" db="EMBL/GenBank/DDBJ databases">
        <title>Draft genome sequence of the planktic cyanobacteria Tychonema bourrellyi isolated from alpine lentic freshwater.</title>
        <authorList>
            <person name="Tett A."/>
            <person name="Armanini F."/>
            <person name="Asnicar F."/>
            <person name="Boscaini A."/>
            <person name="Pasolli E."/>
            <person name="Zolfo M."/>
            <person name="Donati C."/>
            <person name="Salmaso N."/>
            <person name="Segata N."/>
        </authorList>
    </citation>
    <scope>NUCLEOTIDE SEQUENCE</scope>
    <source>
        <strain evidence="3">FEM_GT703</strain>
    </source>
</reference>
<dbReference type="PROSITE" id="PS51257">
    <property type="entry name" value="PROKAR_LIPOPROTEIN"/>
    <property type="match status" value="1"/>
</dbReference>
<feature type="domain" description="NAD-dependent epimerase/dehydratase" evidence="2">
    <location>
        <begin position="5"/>
        <end position="273"/>
    </location>
</feature>
<dbReference type="EMBL" id="NXIB02000014">
    <property type="protein sequence ID" value="PHX56688.1"/>
    <property type="molecule type" value="Genomic_DNA"/>
</dbReference>
<sequence length="354" mass="38641">MVERILIVGGAGFIGSCLAIGLKKLHPELQIICLDNLRRRGSELNLPRLKSSGIQFVYGDIRCAADLDPVALNVDCIIDCAAEPSVLAGFSSPQYVLQTNLLGTVNVLELARQTGASLLFLSTSRVYPIASVKSIRLLELESRFAIAPNQTIPGISELGISEDFPLKGHRSLYGATKLASELLIEEYRAAYNVPAIINRCGLITGAWQMGKVDQGVCGLWVAAHYFQKSLNYIGFDGSGKQVRDLLHIEDLLRLIDYQLENFAEFDGEVFNVGGGLINSLSLVETTDLCQKIVGKSIPIHPVLEERAGDIPIFITDSSRVMERTGWQPAIGPEAALQDIYDWIVANEVVLSSIL</sequence>
<dbReference type="InterPro" id="IPR036291">
    <property type="entry name" value="NAD(P)-bd_dom_sf"/>
</dbReference>
<protein>
    <submittedName>
        <fullName evidence="3">3-beta hydroxysteroid dehydrogenase</fullName>
    </submittedName>
</protein>